<sequence>MYDGLTLDFAWDRNEGYSTSVVAIDMEALLVYLEDNSSVQCIMYLCCISYRCQQW</sequence>
<dbReference type="EMBL" id="HACG01028165">
    <property type="protein sequence ID" value="CEK75030.1"/>
    <property type="molecule type" value="Transcribed_RNA"/>
</dbReference>
<reference evidence="1" key="1">
    <citation type="submission" date="2014-12" db="EMBL/GenBank/DDBJ databases">
        <title>Insight into the proteome of Arion vulgaris.</title>
        <authorList>
            <person name="Aradska J."/>
            <person name="Bulat T."/>
            <person name="Smidak R."/>
            <person name="Sarate P."/>
            <person name="Gangsoo J."/>
            <person name="Sialana F."/>
            <person name="Bilban M."/>
            <person name="Lubec G."/>
        </authorList>
    </citation>
    <scope>NUCLEOTIDE SEQUENCE</scope>
    <source>
        <tissue evidence="1">Skin</tissue>
    </source>
</reference>
<dbReference type="AlphaFoldDB" id="A0A0B7A4Y8"/>
<gene>
    <name evidence="1" type="primary">ORF93669</name>
</gene>
<evidence type="ECO:0000313" key="1">
    <source>
        <dbReference type="EMBL" id="CEK75030.1"/>
    </source>
</evidence>
<proteinExistence type="predicted"/>
<accession>A0A0B7A4Y8</accession>
<organism evidence="1">
    <name type="scientific">Arion vulgaris</name>
    <dbReference type="NCBI Taxonomy" id="1028688"/>
    <lineage>
        <taxon>Eukaryota</taxon>
        <taxon>Metazoa</taxon>
        <taxon>Spiralia</taxon>
        <taxon>Lophotrochozoa</taxon>
        <taxon>Mollusca</taxon>
        <taxon>Gastropoda</taxon>
        <taxon>Heterobranchia</taxon>
        <taxon>Euthyneura</taxon>
        <taxon>Panpulmonata</taxon>
        <taxon>Eupulmonata</taxon>
        <taxon>Stylommatophora</taxon>
        <taxon>Helicina</taxon>
        <taxon>Arionoidea</taxon>
        <taxon>Arionidae</taxon>
        <taxon>Arion</taxon>
    </lineage>
</organism>
<name>A0A0B7A4Y8_9EUPU</name>
<protein>
    <submittedName>
        <fullName evidence="1">Uncharacterized protein</fullName>
    </submittedName>
</protein>